<dbReference type="InterPro" id="IPR013786">
    <property type="entry name" value="AcylCoA_DH/ox_N"/>
</dbReference>
<reference evidence="11" key="1">
    <citation type="journal article" date="2019" name="Int. J. Syst. Evol. Microbiol.">
        <title>The Global Catalogue of Microorganisms (GCM) 10K type strain sequencing project: providing services to taxonomists for standard genome sequencing and annotation.</title>
        <authorList>
            <consortium name="The Broad Institute Genomics Platform"/>
            <consortium name="The Broad Institute Genome Sequencing Center for Infectious Disease"/>
            <person name="Wu L."/>
            <person name="Ma J."/>
        </authorList>
    </citation>
    <scope>NUCLEOTIDE SEQUENCE [LARGE SCALE GENOMIC DNA]</scope>
    <source>
        <strain evidence="11">DFY28</strain>
    </source>
</reference>
<dbReference type="Proteomes" id="UP001596098">
    <property type="component" value="Unassembled WGS sequence"/>
</dbReference>
<keyword evidence="4 6" id="KW-0274">FAD</keyword>
<evidence type="ECO:0000256" key="4">
    <source>
        <dbReference type="ARBA" id="ARBA00022827"/>
    </source>
</evidence>
<dbReference type="InterPro" id="IPR052161">
    <property type="entry name" value="Mycobact_Acyl-CoA_DH"/>
</dbReference>
<evidence type="ECO:0000313" key="11">
    <source>
        <dbReference type="Proteomes" id="UP001596098"/>
    </source>
</evidence>
<dbReference type="EMBL" id="JBHSQI010000002">
    <property type="protein sequence ID" value="MFC6152836.1"/>
    <property type="molecule type" value="Genomic_DNA"/>
</dbReference>
<dbReference type="RefSeq" id="WP_128219530.1">
    <property type="nucleotide sequence ID" value="NZ_CP034929.1"/>
</dbReference>
<dbReference type="PANTHER" id="PTHR43292:SF4">
    <property type="entry name" value="ACYL-COA DEHYDROGENASE FADE34"/>
    <property type="match status" value="1"/>
</dbReference>
<dbReference type="InterPro" id="IPR046373">
    <property type="entry name" value="Acyl-CoA_Oxase/DH_mid-dom_sf"/>
</dbReference>
<dbReference type="SUPFAM" id="SSF47203">
    <property type="entry name" value="Acyl-CoA dehydrogenase C-terminal domain-like"/>
    <property type="match status" value="1"/>
</dbReference>
<comment type="caution">
    <text evidence="10">The sequence shown here is derived from an EMBL/GenBank/DDBJ whole genome shotgun (WGS) entry which is preliminary data.</text>
</comment>
<dbReference type="Pfam" id="PF02771">
    <property type="entry name" value="Acyl-CoA_dh_N"/>
    <property type="match status" value="1"/>
</dbReference>
<evidence type="ECO:0000256" key="2">
    <source>
        <dbReference type="ARBA" id="ARBA00009347"/>
    </source>
</evidence>
<evidence type="ECO:0000256" key="6">
    <source>
        <dbReference type="RuleBase" id="RU362125"/>
    </source>
</evidence>
<dbReference type="InterPro" id="IPR009075">
    <property type="entry name" value="AcylCo_DH/oxidase_C"/>
</dbReference>
<comment type="cofactor">
    <cofactor evidence="1 6">
        <name>FAD</name>
        <dbReference type="ChEBI" id="CHEBI:57692"/>
    </cofactor>
</comment>
<dbReference type="SUPFAM" id="SSF56645">
    <property type="entry name" value="Acyl-CoA dehydrogenase NM domain-like"/>
    <property type="match status" value="1"/>
</dbReference>
<keyword evidence="5 6" id="KW-0560">Oxidoreductase</keyword>
<feature type="domain" description="Acyl-CoA dehydrogenase/oxidase C-terminal" evidence="7">
    <location>
        <begin position="255"/>
        <end position="400"/>
    </location>
</feature>
<protein>
    <submittedName>
        <fullName evidence="10">Acyl-CoA dehydrogenase family protein</fullName>
    </submittedName>
</protein>
<evidence type="ECO:0000259" key="7">
    <source>
        <dbReference type="Pfam" id="PF00441"/>
    </source>
</evidence>
<organism evidence="10 11">
    <name type="scientific">Nocardioides yefusunii</name>
    <dbReference type="NCBI Taxonomy" id="2500546"/>
    <lineage>
        <taxon>Bacteria</taxon>
        <taxon>Bacillati</taxon>
        <taxon>Actinomycetota</taxon>
        <taxon>Actinomycetes</taxon>
        <taxon>Propionibacteriales</taxon>
        <taxon>Nocardioidaceae</taxon>
        <taxon>Nocardioides</taxon>
    </lineage>
</organism>
<dbReference type="Gene3D" id="1.20.140.10">
    <property type="entry name" value="Butyryl-CoA Dehydrogenase, subunit A, domain 3"/>
    <property type="match status" value="1"/>
</dbReference>
<keyword evidence="11" id="KW-1185">Reference proteome</keyword>
<evidence type="ECO:0000256" key="1">
    <source>
        <dbReference type="ARBA" id="ARBA00001974"/>
    </source>
</evidence>
<evidence type="ECO:0000259" key="8">
    <source>
        <dbReference type="Pfam" id="PF02770"/>
    </source>
</evidence>
<dbReference type="Pfam" id="PF02770">
    <property type="entry name" value="Acyl-CoA_dh_M"/>
    <property type="match status" value="1"/>
</dbReference>
<dbReference type="PANTHER" id="PTHR43292">
    <property type="entry name" value="ACYL-COA DEHYDROGENASE"/>
    <property type="match status" value="1"/>
</dbReference>
<dbReference type="InterPro" id="IPR037069">
    <property type="entry name" value="AcylCoA_DH/ox_N_sf"/>
</dbReference>
<evidence type="ECO:0000256" key="5">
    <source>
        <dbReference type="ARBA" id="ARBA00023002"/>
    </source>
</evidence>
<sequence>MSTPVTHAGVSLEEFVQRAHTWLASVAAPRTTRTWGEGSDAVAVFENWTPEQEREETDRIRAYEQAKFDAGFTAITWDARYGGSNLPVQHLLAFRQAEAGYDVPKRTEMFPVTQQLVAPTVAQWGSEEQRDRYVAAMLRTDLIACQLFSETEAGSDLAAVRTKAVKEETGEGVRWRLNGHKVWTSGAPVADIGIAVTRTDPTSAKHAGLTVFLVPMDAPGVEIRPIRQMTGGSSFNEVYLDDVVLDDAYRLGPEGQGWKVALTVLASERLDSGTLGLENADAAVDLARNIGRELTDLEKDKVADLVTRSYVQRLAGMRVLAAVAAGGEPGPEASVGKLLATDTMARTSEVARALLGADLTVDSGEWGRFAWTEHVLGAPGYRIAGGTDEIQHNILSERVLGLPREPR</sequence>
<keyword evidence="3 6" id="KW-0285">Flavoprotein</keyword>
<dbReference type="Pfam" id="PF00441">
    <property type="entry name" value="Acyl-CoA_dh_1"/>
    <property type="match status" value="1"/>
</dbReference>
<gene>
    <name evidence="10" type="ORF">ACFPWU_04035</name>
</gene>
<dbReference type="InterPro" id="IPR036250">
    <property type="entry name" value="AcylCo_DH-like_C"/>
</dbReference>
<feature type="domain" description="Acyl-CoA oxidase/dehydrogenase middle" evidence="8">
    <location>
        <begin position="145"/>
        <end position="243"/>
    </location>
</feature>
<accession>A0ABW1QWR0</accession>
<dbReference type="InterPro" id="IPR006091">
    <property type="entry name" value="Acyl-CoA_Oxase/DH_mid-dom"/>
</dbReference>
<dbReference type="Gene3D" id="1.10.540.10">
    <property type="entry name" value="Acyl-CoA dehydrogenase/oxidase, N-terminal domain"/>
    <property type="match status" value="1"/>
</dbReference>
<name>A0ABW1QWR0_9ACTN</name>
<evidence type="ECO:0000259" key="9">
    <source>
        <dbReference type="Pfam" id="PF02771"/>
    </source>
</evidence>
<comment type="similarity">
    <text evidence="2 6">Belongs to the acyl-CoA dehydrogenase family.</text>
</comment>
<dbReference type="InterPro" id="IPR009100">
    <property type="entry name" value="AcylCoA_DH/oxidase_NM_dom_sf"/>
</dbReference>
<evidence type="ECO:0000313" key="10">
    <source>
        <dbReference type="EMBL" id="MFC6152836.1"/>
    </source>
</evidence>
<dbReference type="Gene3D" id="2.40.110.10">
    <property type="entry name" value="Butyryl-CoA Dehydrogenase, subunit A, domain 2"/>
    <property type="match status" value="1"/>
</dbReference>
<feature type="domain" description="Acyl-CoA dehydrogenase/oxidase N-terminal" evidence="9">
    <location>
        <begin position="54"/>
        <end position="139"/>
    </location>
</feature>
<evidence type="ECO:0000256" key="3">
    <source>
        <dbReference type="ARBA" id="ARBA00022630"/>
    </source>
</evidence>
<proteinExistence type="inferred from homology"/>